<accession>A0ACC2SDG7</accession>
<organism evidence="1 2">
    <name type="scientific">Entomophthora muscae</name>
    <dbReference type="NCBI Taxonomy" id="34485"/>
    <lineage>
        <taxon>Eukaryota</taxon>
        <taxon>Fungi</taxon>
        <taxon>Fungi incertae sedis</taxon>
        <taxon>Zoopagomycota</taxon>
        <taxon>Entomophthoromycotina</taxon>
        <taxon>Entomophthoromycetes</taxon>
        <taxon>Entomophthorales</taxon>
        <taxon>Entomophthoraceae</taxon>
        <taxon>Entomophthora</taxon>
    </lineage>
</organism>
<reference evidence="1" key="1">
    <citation type="submission" date="2022-04" db="EMBL/GenBank/DDBJ databases">
        <title>Genome of the entomopathogenic fungus Entomophthora muscae.</title>
        <authorList>
            <person name="Elya C."/>
            <person name="Lovett B.R."/>
            <person name="Lee E."/>
            <person name="Macias A.M."/>
            <person name="Hajek A.E."/>
            <person name="De Bivort B.L."/>
            <person name="Kasson M.T."/>
            <person name="De Fine Licht H.H."/>
            <person name="Stajich J.E."/>
        </authorList>
    </citation>
    <scope>NUCLEOTIDE SEQUENCE</scope>
    <source>
        <strain evidence="1">Berkeley</strain>
    </source>
</reference>
<dbReference type="EMBL" id="QTSX02005198">
    <property type="protein sequence ID" value="KAJ9060370.1"/>
    <property type="molecule type" value="Genomic_DNA"/>
</dbReference>
<keyword evidence="1" id="KW-0560">Oxidoreductase</keyword>
<name>A0ACC2SDG7_9FUNG</name>
<dbReference type="EC" id="1.11.1.9" evidence="1"/>
<proteinExistence type="predicted"/>
<keyword evidence="2" id="KW-1185">Reference proteome</keyword>
<dbReference type="Proteomes" id="UP001165960">
    <property type="component" value="Unassembled WGS sequence"/>
</dbReference>
<gene>
    <name evidence="1" type="primary">GPX2_4</name>
    <name evidence="1" type="ORF">DSO57_1031540</name>
</gene>
<comment type="caution">
    <text evidence="1">The sequence shown here is derived from an EMBL/GenBank/DDBJ whole genome shotgun (WGS) entry which is preliminary data.</text>
</comment>
<evidence type="ECO:0000313" key="2">
    <source>
        <dbReference type="Proteomes" id="UP001165960"/>
    </source>
</evidence>
<protein>
    <submittedName>
        <fullName evidence="1">Glutathione peroxidase 2</fullName>
        <ecNumber evidence="1">1.11.1.9</ecNumber>
    </submittedName>
</protein>
<sequence length="58" mass="6769">MASLSPLWRKIEVNGDNVHPVYEFLKSQKAGILGLTRIKWNFEKFLINKEGKVHRALF</sequence>
<evidence type="ECO:0000313" key="1">
    <source>
        <dbReference type="EMBL" id="KAJ9060370.1"/>
    </source>
</evidence>
<keyword evidence="1" id="KW-0575">Peroxidase</keyword>